<dbReference type="Pfam" id="PF03070">
    <property type="entry name" value="TENA_THI-4"/>
    <property type="match status" value="1"/>
</dbReference>
<dbReference type="SUPFAM" id="SSF52047">
    <property type="entry name" value="RNI-like"/>
    <property type="match status" value="1"/>
</dbReference>
<dbReference type="PANTHER" id="PTHR20858:SF17">
    <property type="entry name" value="HYDROXYMETHYLPYRIMIDINE_PHOSPHOMETHYLPYRIMIDINE KINASE THI20-RELATED"/>
    <property type="match status" value="1"/>
</dbReference>
<reference evidence="3 4" key="1">
    <citation type="submission" date="2024-02" db="EMBL/GenBank/DDBJ databases">
        <title>De novo assembly and annotation of 12 fungi associated with fruit tree decline syndrome in Ontario, Canada.</title>
        <authorList>
            <person name="Sulman M."/>
            <person name="Ellouze W."/>
            <person name="Ilyukhin E."/>
        </authorList>
    </citation>
    <scope>NUCLEOTIDE SEQUENCE [LARGE SCALE GENOMIC DNA]</scope>
    <source>
        <strain evidence="3 4">M1-105</strain>
    </source>
</reference>
<dbReference type="InterPro" id="IPR032675">
    <property type="entry name" value="LRR_dom_sf"/>
</dbReference>
<dbReference type="Gene3D" id="1.20.910.10">
    <property type="entry name" value="Heme oxygenase-like"/>
    <property type="match status" value="1"/>
</dbReference>
<dbReference type="InterPro" id="IPR029056">
    <property type="entry name" value="Ribokinase-like"/>
</dbReference>
<dbReference type="InterPro" id="IPR027574">
    <property type="entry name" value="Thiaminase_II"/>
</dbReference>
<evidence type="ECO:0000313" key="3">
    <source>
        <dbReference type="EMBL" id="KAL1635349.1"/>
    </source>
</evidence>
<feature type="domain" description="Thiaminase-2/PQQC" evidence="1">
    <location>
        <begin position="795"/>
        <end position="1000"/>
    </location>
</feature>
<dbReference type="CDD" id="cd19367">
    <property type="entry name" value="TenA_C_ScTHI20-like"/>
    <property type="match status" value="1"/>
</dbReference>
<name>A0ABR3T7T9_9PEZI</name>
<dbReference type="InterPro" id="IPR016084">
    <property type="entry name" value="Haem_Oase-like_multi-hlx"/>
</dbReference>
<dbReference type="InterPro" id="IPR013749">
    <property type="entry name" value="PM/HMP-P_kinase-1"/>
</dbReference>
<dbReference type="Proteomes" id="UP001521116">
    <property type="component" value="Unassembled WGS sequence"/>
</dbReference>
<protein>
    <submittedName>
        <fullName evidence="3">Uncharacterized protein</fullName>
    </submittedName>
</protein>
<evidence type="ECO:0000259" key="1">
    <source>
        <dbReference type="Pfam" id="PF03070"/>
    </source>
</evidence>
<dbReference type="EMBL" id="JAJVDC020000011">
    <property type="protein sequence ID" value="KAL1635349.1"/>
    <property type="molecule type" value="Genomic_DNA"/>
</dbReference>
<dbReference type="NCBIfam" id="TIGR04306">
    <property type="entry name" value="salvage_TenA"/>
    <property type="match status" value="1"/>
</dbReference>
<accession>A0ABR3T7T9</accession>
<dbReference type="InterPro" id="IPR004305">
    <property type="entry name" value="Thiaminase-2/PQQC"/>
</dbReference>
<dbReference type="InterPro" id="IPR004399">
    <property type="entry name" value="HMP/HMP-P_kinase_dom"/>
</dbReference>
<dbReference type="SUPFAM" id="SSF53613">
    <property type="entry name" value="Ribokinase-like"/>
    <property type="match status" value="1"/>
</dbReference>
<dbReference type="NCBIfam" id="TIGR00097">
    <property type="entry name" value="HMP-P_kinase"/>
    <property type="match status" value="1"/>
</dbReference>
<keyword evidence="4" id="KW-1185">Reference proteome</keyword>
<dbReference type="Gene3D" id="3.80.10.10">
    <property type="entry name" value="Ribonuclease Inhibitor"/>
    <property type="match status" value="2"/>
</dbReference>
<feature type="domain" description="Pyridoxamine kinase/Phosphomethylpyrimidine kinase" evidence="2">
    <location>
        <begin position="534"/>
        <end position="772"/>
    </location>
</feature>
<dbReference type="CDD" id="cd01169">
    <property type="entry name" value="HMPP_kinase"/>
    <property type="match status" value="1"/>
</dbReference>
<proteinExistence type="predicted"/>
<dbReference type="Gene3D" id="3.40.1190.20">
    <property type="match status" value="1"/>
</dbReference>
<organism evidence="3 4">
    <name type="scientific">Neofusicoccum ribis</name>
    <dbReference type="NCBI Taxonomy" id="45134"/>
    <lineage>
        <taxon>Eukaryota</taxon>
        <taxon>Fungi</taxon>
        <taxon>Dikarya</taxon>
        <taxon>Ascomycota</taxon>
        <taxon>Pezizomycotina</taxon>
        <taxon>Dothideomycetes</taxon>
        <taxon>Dothideomycetes incertae sedis</taxon>
        <taxon>Botryosphaeriales</taxon>
        <taxon>Botryosphaeriaceae</taxon>
        <taxon>Neofusicoccum</taxon>
    </lineage>
</organism>
<evidence type="ECO:0000259" key="2">
    <source>
        <dbReference type="Pfam" id="PF08543"/>
    </source>
</evidence>
<dbReference type="SUPFAM" id="SSF48613">
    <property type="entry name" value="Heme oxygenase-like"/>
    <property type="match status" value="1"/>
</dbReference>
<evidence type="ECO:0000313" key="4">
    <source>
        <dbReference type="Proteomes" id="UP001521116"/>
    </source>
</evidence>
<sequence>MHLADAKDFDTLFQCALTAKRFAVPALTNLYRSHNESPVIGGGGDSYISPAHALLMIQKWSIMWRSIIASSIGATAFPYCRYIKTLDFRDLSYLLEEDKFRTALRGDISKKFFAGEMSQFKIMAPSKPGRKKRPEPFDIDAVVDAIGEAVTQHTPSLEQITGNVKPSALVKWAPRLPRLTSLQLWEGKALGDLAAQEAIITHCPKFDALSFYIWNGEGVDQQLASFLTGLQPQQLRYFENISHAGIGEGTLLSLGSHGQSLKFLKLALKTDALPHLGLLKNCTAIESLELDHIDVLMAPTDLEATQNDVFLEVRDWLGQCKSLRSLFFKGFIAAIKLVTPILYQDDIKLSHLGLDQYSAHAATDFHLALAHHSSLKWLHLTAESDGMTRDDIDLVLETLVQLKQLTHIKLLGVSDFFNDEHIITLARNLPHLDDVYFTSLQVGDAILPELANLKELRRVEVASISTFTFEGLIDFVDRLGPGNRGIEFMVSSAEPQSKLSDEEVMQINQRFAVYVDGKLDYVPYRGIVLFNDVMAMAMTQNTQGVYDIHQTPSAFVRKQIDACIEDIGVDVVKTGMLASASTIEVVADALKKHNVPISVVDPVMVSTSGAQLLPEDAVETLITQLLPLTTLLTPNLPEAQLILKRAGKVVGEPKSMDDIISMAKAVQALGPKYVLLKGGHVPLTKERVVPAEEADKHIVLNVLAGAEEEIVFETGYLKSKNSHGTGCSLASAIASRLASGMDIAQAVKTANYYIEAGIRTSKDIGKGSGPINHFHSTYTLPFSPGRFLEHILDRQDVKGPWREHTHHSFVQQLADGSLPLGKFRNYLIQDYLFLIQFSRANALAAYKAKNLNDINKSARIVQHIQEEMSLHIKYCEGFGLTKAQIESHKEHPACTAYTRYVLDIGQSEDWFGLQIALMPCLIGYGYIARRLYDDPKTKRDGNAYWNWVEQYVAEDYTDAVRAGLEIIEKHAMLQSPSRIEQLVEIFIHATKMETGFWDMGSGSL</sequence>
<dbReference type="PANTHER" id="PTHR20858">
    <property type="entry name" value="PHOSPHOMETHYLPYRIMIDINE KINASE"/>
    <property type="match status" value="1"/>
</dbReference>
<gene>
    <name evidence="3" type="ORF">SLS56_001772</name>
</gene>
<dbReference type="Pfam" id="PF08543">
    <property type="entry name" value="Phos_pyr_kin"/>
    <property type="match status" value="1"/>
</dbReference>
<comment type="caution">
    <text evidence="3">The sequence shown here is derived from an EMBL/GenBank/DDBJ whole genome shotgun (WGS) entry which is preliminary data.</text>
</comment>